<name>U1GKP7_9ACTN</name>
<dbReference type="OrthoDB" id="4468535at2"/>
<dbReference type="EMBL" id="AOSS01000101">
    <property type="protein sequence ID" value="ERF57384.1"/>
    <property type="molecule type" value="Genomic_DNA"/>
</dbReference>
<proteinExistence type="predicted"/>
<evidence type="ECO:0000313" key="1">
    <source>
        <dbReference type="EMBL" id="ERF57384.1"/>
    </source>
</evidence>
<evidence type="ECO:0000313" key="2">
    <source>
        <dbReference type="EMBL" id="OCT41931.1"/>
    </source>
</evidence>
<keyword evidence="3" id="KW-1185">Reference proteome</keyword>
<dbReference type="Proteomes" id="UP000016307">
    <property type="component" value="Unassembled WGS sequence"/>
</dbReference>
<reference evidence="2 4" key="2">
    <citation type="submission" date="2014-05" db="EMBL/GenBank/DDBJ databases">
        <authorList>
            <person name="Jahns A.C."/>
            <person name="Eilers H."/>
            <person name="Alexeyev O.A."/>
        </authorList>
    </citation>
    <scope>NUCLEOTIDE SEQUENCE [LARGE SCALE GENOMIC DNA]</scope>
    <source>
        <strain evidence="2 4">DSM 20700</strain>
    </source>
</reference>
<dbReference type="EMBL" id="JNBU01000068">
    <property type="protein sequence ID" value="OCT41931.1"/>
    <property type="molecule type" value="Genomic_DNA"/>
</dbReference>
<dbReference type="AlphaFoldDB" id="U1GKP7"/>
<dbReference type="RefSeq" id="WP_021103655.1">
    <property type="nucleotide sequence ID" value="NZ_AOSS01000101.1"/>
</dbReference>
<protein>
    <submittedName>
        <fullName evidence="1">Uncharacterized protein</fullName>
    </submittedName>
</protein>
<organism evidence="1 3">
    <name type="scientific">Cutibacterium granulosum DSM 20700</name>
    <dbReference type="NCBI Taxonomy" id="1160719"/>
    <lineage>
        <taxon>Bacteria</taxon>
        <taxon>Bacillati</taxon>
        <taxon>Actinomycetota</taxon>
        <taxon>Actinomycetes</taxon>
        <taxon>Propionibacteriales</taxon>
        <taxon>Propionibacteriaceae</taxon>
        <taxon>Cutibacterium</taxon>
    </lineage>
</organism>
<gene>
    <name evidence="1" type="ORF">H641_03185</name>
    <name evidence="2" type="ORF">L860_13565</name>
</gene>
<evidence type="ECO:0000313" key="3">
    <source>
        <dbReference type="Proteomes" id="UP000016307"/>
    </source>
</evidence>
<reference evidence="1 3" key="1">
    <citation type="journal article" date="2013" name="BMC Genomics">
        <title>Comparative genomics reveals distinct host-interacting traits of three major human-associated propionibacteria.</title>
        <authorList>
            <person name="Mak T.N."/>
            <person name="Schmid M."/>
            <person name="Brzuszkiewicz E."/>
            <person name="Zeng G."/>
            <person name="Meyer R."/>
            <person name="Sfanos K.S."/>
            <person name="Brinkmann V."/>
            <person name="Meyer T.F."/>
            <person name="Bruggemann H."/>
        </authorList>
    </citation>
    <scope>NUCLEOTIDE SEQUENCE [LARGE SCALE GENOMIC DNA]</scope>
    <source>
        <strain evidence="1 3">DSM 20700</strain>
    </source>
</reference>
<evidence type="ECO:0000313" key="4">
    <source>
        <dbReference type="Proteomes" id="UP000094467"/>
    </source>
</evidence>
<sequence length="111" mass="11655">MTDNSIYMLCDDDGTPAGMVDLDAIESAATVLAYRMADACDDPARLDAITTQAITEQGSDGFGYVAAAALRITIEHLLAPTLAVTDAAGIDLRTALHEGTRNAEHQAGHHN</sequence>
<accession>U1GKP7</accession>
<dbReference type="PATRIC" id="fig|1160719.4.peg.612"/>
<comment type="caution">
    <text evidence="1">The sequence shown here is derived from an EMBL/GenBank/DDBJ whole genome shotgun (WGS) entry which is preliminary data.</text>
</comment>